<dbReference type="Proteomes" id="UP001295684">
    <property type="component" value="Unassembled WGS sequence"/>
</dbReference>
<reference evidence="1" key="1">
    <citation type="submission" date="2023-07" db="EMBL/GenBank/DDBJ databases">
        <authorList>
            <consortium name="AG Swart"/>
            <person name="Singh M."/>
            <person name="Singh A."/>
            <person name="Seah K."/>
            <person name="Emmerich C."/>
        </authorList>
    </citation>
    <scope>NUCLEOTIDE SEQUENCE</scope>
    <source>
        <strain evidence="1">DP1</strain>
    </source>
</reference>
<protein>
    <submittedName>
        <fullName evidence="1">Uncharacterized protein</fullName>
    </submittedName>
</protein>
<accession>A0AAD2CWI0</accession>
<evidence type="ECO:0000313" key="2">
    <source>
        <dbReference type="Proteomes" id="UP001295684"/>
    </source>
</evidence>
<gene>
    <name evidence="1" type="ORF">ECRASSUSDP1_LOCUS13999</name>
</gene>
<organism evidence="1 2">
    <name type="scientific">Euplotes crassus</name>
    <dbReference type="NCBI Taxonomy" id="5936"/>
    <lineage>
        <taxon>Eukaryota</taxon>
        <taxon>Sar</taxon>
        <taxon>Alveolata</taxon>
        <taxon>Ciliophora</taxon>
        <taxon>Intramacronucleata</taxon>
        <taxon>Spirotrichea</taxon>
        <taxon>Hypotrichia</taxon>
        <taxon>Euplotida</taxon>
        <taxon>Euplotidae</taxon>
        <taxon>Moneuplotes</taxon>
    </lineage>
</organism>
<comment type="caution">
    <text evidence="1">The sequence shown here is derived from an EMBL/GenBank/DDBJ whole genome shotgun (WGS) entry which is preliminary data.</text>
</comment>
<name>A0AAD2CWI0_EUPCR</name>
<proteinExistence type="predicted"/>
<keyword evidence="2" id="KW-1185">Reference proteome</keyword>
<sequence>MQTFGKPTIPKKYPVAPVSDAISERSDAPSYTSAFGQSKINTNTKTVKNYGKVAAPMAPTSVNYPRGKHLPEKIEKPKKNLQGKVEKLVRKYTSGGANEAELRKGLKEYGIKTDPTFDKLITKHEAGTFVSHSKLGTEALRRVVDTSKFNKIDKITLKDPSYLDKSLQGKSPVEFTSEIKQKAHEDTYIPKKNQRVLHENLSNREIFGKRVYLETKGKSTIDVQDQRFSSDPMITKWNKGTSGSYLEDSFKPAKTIISKDRDHHKLYSSHGVDGNRSGKTSDIHRSSYANHQCNRTSFNIFGI</sequence>
<dbReference type="AlphaFoldDB" id="A0AAD2CWI0"/>
<dbReference type="EMBL" id="CAMPGE010013964">
    <property type="protein sequence ID" value="CAI2372668.1"/>
    <property type="molecule type" value="Genomic_DNA"/>
</dbReference>
<evidence type="ECO:0000313" key="1">
    <source>
        <dbReference type="EMBL" id="CAI2372668.1"/>
    </source>
</evidence>